<protein>
    <submittedName>
        <fullName evidence="2">LAGLIDADG endonuclease</fullName>
    </submittedName>
</protein>
<dbReference type="AlphaFoldDB" id="A0A7S8FIS9"/>
<evidence type="ECO:0000259" key="1">
    <source>
        <dbReference type="Pfam" id="PF00961"/>
    </source>
</evidence>
<keyword evidence="2" id="KW-0255">Endonuclease</keyword>
<dbReference type="InterPro" id="IPR027434">
    <property type="entry name" value="Homing_endonucl"/>
</dbReference>
<dbReference type="RefSeq" id="YP_010043383.1">
    <property type="nucleotide sequence ID" value="NC_054243.1"/>
</dbReference>
<accession>A0A7S8FIS9</accession>
<reference evidence="2" key="1">
    <citation type="journal article" date="2020" name="Mitochondrial DNA Part B Resour">
        <title>The complete mitochondrial genome of Cladobotryum mycophilum (Hypocreales: Sordariomycetes).</title>
        <authorList>
            <person name="Chen C."/>
            <person name="Wang J."/>
            <person name="Fu R."/>
            <person name="Chen X."/>
            <person name="Chen X."/>
            <person name="Lu D."/>
        </authorList>
    </citation>
    <scope>NUCLEOTIDE SEQUENCE</scope>
</reference>
<dbReference type="EMBL" id="MT108299">
    <property type="protein sequence ID" value="QPD06677.1"/>
    <property type="molecule type" value="Genomic_DNA"/>
</dbReference>
<keyword evidence="2" id="KW-0540">Nuclease</keyword>
<dbReference type="GO" id="GO:0005739">
    <property type="term" value="C:mitochondrion"/>
    <property type="evidence" value="ECO:0007669"/>
    <property type="project" value="UniProtKB-ARBA"/>
</dbReference>
<evidence type="ECO:0000313" key="2">
    <source>
        <dbReference type="EMBL" id="QPD06677.1"/>
    </source>
</evidence>
<feature type="domain" description="Homing endonuclease LAGLIDADG" evidence="1">
    <location>
        <begin position="74"/>
        <end position="121"/>
    </location>
</feature>
<dbReference type="Pfam" id="PF00961">
    <property type="entry name" value="LAGLIDADG_1"/>
    <property type="match status" value="1"/>
</dbReference>
<dbReference type="InterPro" id="IPR051289">
    <property type="entry name" value="LAGLIDADG_Endonuclease"/>
</dbReference>
<proteinExistence type="predicted"/>
<feature type="non-terminal residue" evidence="2">
    <location>
        <position position="1"/>
    </location>
</feature>
<dbReference type="GO" id="GO:0004519">
    <property type="term" value="F:endonuclease activity"/>
    <property type="evidence" value="ECO:0007669"/>
    <property type="project" value="UniProtKB-KW"/>
</dbReference>
<keyword evidence="2" id="KW-0378">Hydrolase</keyword>
<gene>
    <name evidence="2" type="primary">orf128</name>
</gene>
<keyword evidence="2" id="KW-0496">Mitochondrion</keyword>
<dbReference type="SUPFAM" id="SSF55608">
    <property type="entry name" value="Homing endonucleases"/>
    <property type="match status" value="1"/>
</dbReference>
<dbReference type="Gene3D" id="3.10.28.10">
    <property type="entry name" value="Homing endonucleases"/>
    <property type="match status" value="1"/>
</dbReference>
<sequence>MLFFKSIQASSALRLQYLLKPGVSYNEVTNMRSFYTKYERETSMNGNSTISKSTKFDSLELKSINYDFIEWFRGFTDADGNFSIKRDHNSFAFIFRIKLHIDDLNVLYFLKENLNMGNVRTFDSNCVF</sequence>
<organism evidence="2">
    <name type="scientific">Cladobotryum mycophilum</name>
    <dbReference type="NCBI Taxonomy" id="491253"/>
    <lineage>
        <taxon>Eukaryota</taxon>
        <taxon>Fungi</taxon>
        <taxon>Dikarya</taxon>
        <taxon>Ascomycota</taxon>
        <taxon>Pezizomycotina</taxon>
        <taxon>Sordariomycetes</taxon>
        <taxon>Hypocreomycetidae</taxon>
        <taxon>Hypocreales</taxon>
        <taxon>Hypocreaceae</taxon>
        <taxon>Cladobotryum</taxon>
    </lineage>
</organism>
<geneLocation type="mitochondrion" evidence="2"/>
<name>A0A7S8FIS9_9HYPO</name>
<dbReference type="PANTHER" id="PTHR36181">
    <property type="entry name" value="INTRON-ENCODED ENDONUCLEASE AI3-RELATED"/>
    <property type="match status" value="1"/>
</dbReference>
<dbReference type="PANTHER" id="PTHR36181:SF2">
    <property type="entry name" value="INTRON-ENCODED ENDONUCLEASE AI3-RELATED"/>
    <property type="match status" value="1"/>
</dbReference>
<dbReference type="GeneID" id="63651077"/>
<dbReference type="InterPro" id="IPR004860">
    <property type="entry name" value="LAGLIDADG_dom"/>
</dbReference>